<dbReference type="STRING" id="222984.GCA_000731985_01227"/>
<comment type="caution">
    <text evidence="2">The sequence shown here is derived from an EMBL/GenBank/DDBJ whole genome shotgun (WGS) entry which is preliminary data.</text>
</comment>
<evidence type="ECO:0000313" key="2">
    <source>
        <dbReference type="EMBL" id="RZH67552.1"/>
    </source>
</evidence>
<feature type="region of interest" description="Disordered" evidence="1">
    <location>
        <begin position="1"/>
        <end position="24"/>
    </location>
</feature>
<evidence type="ECO:0000256" key="1">
    <source>
        <dbReference type="SAM" id="MobiDB-lite"/>
    </source>
</evidence>
<gene>
    <name evidence="2" type="ORF">ELS17_11880</name>
</gene>
<dbReference type="Proteomes" id="UP000292704">
    <property type="component" value="Unassembled WGS sequence"/>
</dbReference>
<feature type="region of interest" description="Disordered" evidence="1">
    <location>
        <begin position="320"/>
        <end position="359"/>
    </location>
</feature>
<reference evidence="2 3" key="1">
    <citation type="submission" date="2019-02" db="EMBL/GenBank/DDBJ databases">
        <title>Genome analysis provides insights into bioremediation potentialities and Haloocin production by Natrinema altunense strain 4.1R isolated from Chott Douz in Tunisian desert.</title>
        <authorList>
            <person name="Najjari A."/>
            <person name="Youssef N."/>
            <person name="Ben Dhia O."/>
            <person name="Ferjani R."/>
            <person name="El Hidri D."/>
            <person name="Ouzari H.I."/>
            <person name="Cherif A."/>
        </authorList>
    </citation>
    <scope>NUCLEOTIDE SEQUENCE [LARGE SCALE GENOMIC DNA]</scope>
    <source>
        <strain evidence="2 3">4.1R</strain>
    </source>
</reference>
<evidence type="ECO:0008006" key="4">
    <source>
        <dbReference type="Google" id="ProtNLM"/>
    </source>
</evidence>
<accession>A0A482XWQ4</accession>
<feature type="compositionally biased region" description="Basic and acidic residues" evidence="1">
    <location>
        <begin position="346"/>
        <end position="356"/>
    </location>
</feature>
<dbReference type="RefSeq" id="WP_130170849.1">
    <property type="nucleotide sequence ID" value="NZ_SHMR01000005.1"/>
</dbReference>
<name>A0A482XWQ4_9EURY</name>
<dbReference type="EMBL" id="SHMR01000005">
    <property type="protein sequence ID" value="RZH67552.1"/>
    <property type="molecule type" value="Genomic_DNA"/>
</dbReference>
<sequence length="420" mass="47743">MADDTPPSETPAQRRLTTDPERIREWAEARDAVPIRVRDGEGHGHSFARRDEMGEHHEEVTWDEFAERFEDDDLVFVYHEEEPTGEGMGFFEIVERDRAFERADLGRDELEDSLRRGETVTTEIVETQVVETEVVERDTIESEVIDTELVEREVVDSERLSRDIVDTEFVADDTIEVAVDETRLDTIEEIERYIVESRIVDIDIEQDQEMERDVVETDIELESVQRSILESDVLRSSVTADDVLEREAIQSQRTEGDAVRSELIERRTVEEELDERRRLVYVFEESELLESEIVGSEVLDGEIIDIEEYDRMEAGEMEAGAVGDESTASPESEAGMGPADASPVELSHHDQGKDVVDESGQQIGMVAEVEGQTAYIDPEPGLTDRLKARLDWGGHGDEDYPVEAPQILEITDDEVVIRSE</sequence>
<evidence type="ECO:0000313" key="3">
    <source>
        <dbReference type="Proteomes" id="UP000292704"/>
    </source>
</evidence>
<proteinExistence type="predicted"/>
<dbReference type="OrthoDB" id="157291at2157"/>
<dbReference type="AlphaFoldDB" id="A0A482XWQ4"/>
<protein>
    <recommendedName>
        <fullName evidence="4">DUF2382 domain-containing protein</fullName>
    </recommendedName>
</protein>
<organism evidence="2 3">
    <name type="scientific">Natrinema altunense</name>
    <dbReference type="NCBI Taxonomy" id="222984"/>
    <lineage>
        <taxon>Archaea</taxon>
        <taxon>Methanobacteriati</taxon>
        <taxon>Methanobacteriota</taxon>
        <taxon>Stenosarchaea group</taxon>
        <taxon>Halobacteria</taxon>
        <taxon>Halobacteriales</taxon>
        <taxon>Natrialbaceae</taxon>
        <taxon>Natrinema</taxon>
    </lineage>
</organism>